<evidence type="ECO:0000313" key="14">
    <source>
        <dbReference type="EMBL" id="KAK2547800.1"/>
    </source>
</evidence>
<dbReference type="EMBL" id="JARQWQ010000167">
    <property type="protein sequence ID" value="KAK2547800.1"/>
    <property type="molecule type" value="Genomic_DNA"/>
</dbReference>
<organism evidence="14 15">
    <name type="scientific">Acropora cervicornis</name>
    <name type="common">Staghorn coral</name>
    <dbReference type="NCBI Taxonomy" id="6130"/>
    <lineage>
        <taxon>Eukaryota</taxon>
        <taxon>Metazoa</taxon>
        <taxon>Cnidaria</taxon>
        <taxon>Anthozoa</taxon>
        <taxon>Hexacorallia</taxon>
        <taxon>Scleractinia</taxon>
        <taxon>Astrocoeniina</taxon>
        <taxon>Acroporidae</taxon>
        <taxon>Acropora</taxon>
    </lineage>
</organism>
<keyword evidence="9" id="KW-0539">Nucleus</keyword>
<dbReference type="PANTHER" id="PTHR13403">
    <property type="entry name" value="SNURPORTIN1 RNUT1 PROTEIN RNA, U TRANSPORTER 1"/>
    <property type="match status" value="1"/>
</dbReference>
<dbReference type="PROSITE" id="PS51214">
    <property type="entry name" value="IBB"/>
    <property type="match status" value="1"/>
</dbReference>
<evidence type="ECO:0000256" key="4">
    <source>
        <dbReference type="ARBA" id="ARBA00007540"/>
    </source>
</evidence>
<evidence type="ECO:0000256" key="2">
    <source>
        <dbReference type="ARBA" id="ARBA00004123"/>
    </source>
</evidence>
<reference evidence="14" key="2">
    <citation type="journal article" date="2023" name="Science">
        <title>Genomic signatures of disease resistance in endangered staghorn corals.</title>
        <authorList>
            <person name="Vollmer S.V."/>
            <person name="Selwyn J.D."/>
            <person name="Despard B.A."/>
            <person name="Roesel C.L."/>
        </authorList>
    </citation>
    <scope>NUCLEOTIDE SEQUENCE</scope>
    <source>
        <strain evidence="14">K2</strain>
    </source>
</reference>
<dbReference type="InterPro" id="IPR002652">
    <property type="entry name" value="Importin-a_IBB"/>
</dbReference>
<keyword evidence="15" id="KW-1185">Reference proteome</keyword>
<gene>
    <name evidence="14" type="ORF">P5673_032138</name>
</gene>
<dbReference type="PANTHER" id="PTHR13403:SF6">
    <property type="entry name" value="SNURPORTIN-1"/>
    <property type="match status" value="1"/>
</dbReference>
<evidence type="ECO:0000256" key="10">
    <source>
        <dbReference type="ARBA" id="ARBA00031454"/>
    </source>
</evidence>
<dbReference type="Gene3D" id="3.30.470.30">
    <property type="entry name" value="DNA ligase/mRNA capping enzyme"/>
    <property type="match status" value="1"/>
</dbReference>
<dbReference type="GO" id="GO:0005634">
    <property type="term" value="C:nucleus"/>
    <property type="evidence" value="ECO:0007669"/>
    <property type="project" value="UniProtKB-SubCell"/>
</dbReference>
<dbReference type="CDD" id="cd09232">
    <property type="entry name" value="Snurportin-1_C"/>
    <property type="match status" value="1"/>
</dbReference>
<evidence type="ECO:0000256" key="11">
    <source>
        <dbReference type="PROSITE-ProRule" id="PRU00561"/>
    </source>
</evidence>
<comment type="function">
    <text evidence="1">Functions as an U snRNP-specific nuclear import adapter. Involved in the trimethylguanosine (m3G)-cap-dependent nuclear import of U snRNPs. Binds specifically to the terminal m3G-cap U snRNAs.</text>
</comment>
<proteinExistence type="inferred from homology"/>
<keyword evidence="7" id="KW-0963">Cytoplasm</keyword>
<keyword evidence="6 11" id="KW-0813">Transport</keyword>
<evidence type="ECO:0000256" key="3">
    <source>
        <dbReference type="ARBA" id="ARBA00004496"/>
    </source>
</evidence>
<keyword evidence="8" id="KW-0694">RNA-binding</keyword>
<accession>A0AAD9PRN2</accession>
<dbReference type="Pfam" id="PF11538">
    <property type="entry name" value="Snurportin1"/>
    <property type="match status" value="1"/>
</dbReference>
<evidence type="ECO:0000256" key="12">
    <source>
        <dbReference type="SAM" id="MobiDB-lite"/>
    </source>
</evidence>
<evidence type="ECO:0000256" key="8">
    <source>
        <dbReference type="ARBA" id="ARBA00022884"/>
    </source>
</evidence>
<feature type="compositionally biased region" description="Basic and acidic residues" evidence="12">
    <location>
        <begin position="352"/>
        <end position="375"/>
    </location>
</feature>
<dbReference type="SUPFAM" id="SSF56091">
    <property type="entry name" value="DNA ligase/mRNA capping enzyme, catalytic domain"/>
    <property type="match status" value="1"/>
</dbReference>
<dbReference type="Pfam" id="PF21974">
    <property type="entry name" value="SPN1_m3Gcap_bd"/>
    <property type="match status" value="1"/>
</dbReference>
<feature type="domain" description="IBB" evidence="13">
    <location>
        <begin position="11"/>
        <end position="74"/>
    </location>
</feature>
<evidence type="ECO:0000313" key="15">
    <source>
        <dbReference type="Proteomes" id="UP001249851"/>
    </source>
</evidence>
<protein>
    <recommendedName>
        <fullName evidence="5">Snurportin-1</fullName>
    </recommendedName>
    <alternativeName>
        <fullName evidence="10">RNA U transporter 1</fullName>
    </alternativeName>
</protein>
<dbReference type="InterPro" id="IPR017336">
    <property type="entry name" value="Snurportin-1"/>
</dbReference>
<feature type="region of interest" description="Disordered" evidence="12">
    <location>
        <begin position="337"/>
        <end position="375"/>
    </location>
</feature>
<dbReference type="InterPro" id="IPR047857">
    <property type="entry name" value="Snurportin1_C"/>
</dbReference>
<dbReference type="GO" id="GO:0003723">
    <property type="term" value="F:RNA binding"/>
    <property type="evidence" value="ECO:0007669"/>
    <property type="project" value="UniProtKB-KW"/>
</dbReference>
<dbReference type="InterPro" id="IPR024721">
    <property type="entry name" value="Snurportin-1_N"/>
</dbReference>
<dbReference type="GO" id="GO:0061015">
    <property type="term" value="P:snRNA import into nucleus"/>
    <property type="evidence" value="ECO:0007669"/>
    <property type="project" value="InterPro"/>
</dbReference>
<comment type="subcellular location">
    <subcellularLocation>
        <location evidence="3">Cytoplasm</location>
    </subcellularLocation>
    <subcellularLocation>
        <location evidence="2">Nucleus</location>
    </subcellularLocation>
</comment>
<dbReference type="Proteomes" id="UP001249851">
    <property type="component" value="Unassembled WGS sequence"/>
</dbReference>
<evidence type="ECO:0000256" key="7">
    <source>
        <dbReference type="ARBA" id="ARBA00022490"/>
    </source>
</evidence>
<dbReference type="GO" id="GO:0005737">
    <property type="term" value="C:cytoplasm"/>
    <property type="evidence" value="ECO:0007669"/>
    <property type="project" value="UniProtKB-SubCell"/>
</dbReference>
<evidence type="ECO:0000256" key="6">
    <source>
        <dbReference type="ARBA" id="ARBA00022448"/>
    </source>
</evidence>
<dbReference type="GO" id="GO:0006606">
    <property type="term" value="P:protein import into nucleus"/>
    <property type="evidence" value="ECO:0007669"/>
    <property type="project" value="InterPro"/>
</dbReference>
<evidence type="ECO:0000259" key="13">
    <source>
        <dbReference type="PROSITE" id="PS51214"/>
    </source>
</evidence>
<evidence type="ECO:0000256" key="9">
    <source>
        <dbReference type="ARBA" id="ARBA00023242"/>
    </source>
</evidence>
<sequence length="375" mass="43375">MEDLTDSFASQFTVSSDLNDTAAPHPRMVQYKTKPTNTPDQNLRRRRMLEEQKKRRKDFVNYARKLIEGSMEADGETEVMEFTEESSGEQRSTFKKKKFNPYAYQLMLSEWLVDVPDDLQQEWLMVLCPFGKRNLVIASNGFTAAYTKSGYRVNKFSSLLPGGSHRTLKPGDYTILDCIFSEHTNVFYVLDVMCWRGHPVYDSETDFRCYWLQTKLQEEPLVSEASAHNPYRFINLPYYNCEPVAIHQALSDAPFEVDGLLFFHKRTHYTCGRTPLVGWLKPYLLPEILGVSVPDAYVRGAPKVNELTLLKSNEELRNNDKKKTTGAKGHLTDEIMDTNSRLQTKRKQTRKKQQEIGSKMEIESESYKNSDIIKK</sequence>
<dbReference type="GO" id="GO:0061608">
    <property type="term" value="F:nuclear import signal receptor activity"/>
    <property type="evidence" value="ECO:0007669"/>
    <property type="project" value="InterPro"/>
</dbReference>
<comment type="similarity">
    <text evidence="4">Belongs to the snurportin family.</text>
</comment>
<evidence type="ECO:0000256" key="1">
    <source>
        <dbReference type="ARBA" id="ARBA00003975"/>
    </source>
</evidence>
<comment type="caution">
    <text evidence="14">The sequence shown here is derived from an EMBL/GenBank/DDBJ whole genome shotgun (WGS) entry which is preliminary data.</text>
</comment>
<name>A0AAD9PRN2_ACRCE</name>
<dbReference type="AlphaFoldDB" id="A0AAD9PRN2"/>
<reference evidence="14" key="1">
    <citation type="journal article" date="2023" name="G3 (Bethesda)">
        <title>Whole genome assembly and annotation of the endangered Caribbean coral Acropora cervicornis.</title>
        <authorList>
            <person name="Selwyn J.D."/>
            <person name="Vollmer S.V."/>
        </authorList>
    </citation>
    <scope>NUCLEOTIDE SEQUENCE</scope>
    <source>
        <strain evidence="14">K2</strain>
    </source>
</reference>
<evidence type="ECO:0000256" key="5">
    <source>
        <dbReference type="ARBA" id="ARBA00016034"/>
    </source>
</evidence>